<name>A0ABY4W9Q2_9BACL</name>
<dbReference type="Pfam" id="PF01381">
    <property type="entry name" value="HTH_3"/>
    <property type="match status" value="1"/>
</dbReference>
<evidence type="ECO:0000259" key="1">
    <source>
        <dbReference type="PROSITE" id="PS50943"/>
    </source>
</evidence>
<sequence length="455" mass="52621">MGIQDTIHRTLRSEIEQQIKARGYTLSKLGELTGINPGNLSDMLNRYPHRAITIGQLDAMAAVFNKSPGWLYELYEEECFTQGKVSRPRVVPYLVRCAEVGRQDCIESVVPKILENHKNVTILLAVAEHLFENGMRKESAPFFQYVIDTEKDSHSERYVMALYRLFLALIGTNSEENWKAVIRFDPYRKRLPEQHQLDALLQLANICFTLHKWEEVEKYSDELRELSTAIYQDLLRKKRSNKGGDGLQTERHLVVYFGQGFLLKASALQKQGHYEQAKTYVNGYADLGWFEGLDEIGQAEVQKFKEYAVANSFALDILMGRVEVLAEYVTFLQEHPDELLSGLVTILTSANKHGFSVETLLEQFASEIHQFDEYRNPLDMDRHLRFRYELAIYLIHKGEYPSGVDNILRSLGLARVTNNHQEIISCVTLFETHRHYASDKQKKQYKNMMEVLRNV</sequence>
<dbReference type="Gene3D" id="1.25.40.10">
    <property type="entry name" value="Tetratricopeptide repeat domain"/>
    <property type="match status" value="1"/>
</dbReference>
<keyword evidence="3" id="KW-1185">Reference proteome</keyword>
<evidence type="ECO:0000313" key="3">
    <source>
        <dbReference type="Proteomes" id="UP001056500"/>
    </source>
</evidence>
<dbReference type="PROSITE" id="PS50943">
    <property type="entry name" value="HTH_CROC1"/>
    <property type="match status" value="1"/>
</dbReference>
<dbReference type="SUPFAM" id="SSF47413">
    <property type="entry name" value="lambda repressor-like DNA-binding domains"/>
    <property type="match status" value="1"/>
</dbReference>
<dbReference type="InterPro" id="IPR011990">
    <property type="entry name" value="TPR-like_helical_dom_sf"/>
</dbReference>
<dbReference type="Gene3D" id="1.10.260.40">
    <property type="entry name" value="lambda repressor-like DNA-binding domains"/>
    <property type="match status" value="1"/>
</dbReference>
<proteinExistence type="predicted"/>
<dbReference type="Proteomes" id="UP001056500">
    <property type="component" value="Chromosome"/>
</dbReference>
<dbReference type="SMART" id="SM00530">
    <property type="entry name" value="HTH_XRE"/>
    <property type="match status" value="1"/>
</dbReference>
<feature type="domain" description="HTH cro/C1-type" evidence="1">
    <location>
        <begin position="15"/>
        <end position="71"/>
    </location>
</feature>
<evidence type="ECO:0000313" key="2">
    <source>
        <dbReference type="EMBL" id="USG63757.1"/>
    </source>
</evidence>
<dbReference type="EMBL" id="CP098755">
    <property type="protein sequence ID" value="USG63757.1"/>
    <property type="molecule type" value="Genomic_DNA"/>
</dbReference>
<organism evidence="2 3">
    <name type="scientific">Brevibacillus ruminantium</name>
    <dbReference type="NCBI Taxonomy" id="2950604"/>
    <lineage>
        <taxon>Bacteria</taxon>
        <taxon>Bacillati</taxon>
        <taxon>Bacillota</taxon>
        <taxon>Bacilli</taxon>
        <taxon>Bacillales</taxon>
        <taxon>Paenibacillaceae</taxon>
        <taxon>Brevibacillus</taxon>
    </lineage>
</organism>
<accession>A0ABY4W9Q2</accession>
<gene>
    <name evidence="2" type="ORF">NDK47_16445</name>
</gene>
<protein>
    <submittedName>
        <fullName evidence="2">Helix-turn-helix transcriptional regulator</fullName>
    </submittedName>
</protein>
<reference evidence="2" key="1">
    <citation type="submission" date="2022-06" db="EMBL/GenBank/DDBJ databases">
        <title>Genome sequencing of Brevibacillus sp. BB3-R1.</title>
        <authorList>
            <person name="Heo J."/>
            <person name="Lee D."/>
            <person name="Won M."/>
            <person name="Han B.-H."/>
            <person name="Hong S.-B."/>
            <person name="Kwon S.-W."/>
        </authorList>
    </citation>
    <scope>NUCLEOTIDE SEQUENCE</scope>
    <source>
        <strain evidence="2">BB3-R1</strain>
    </source>
</reference>
<dbReference type="InterPro" id="IPR001387">
    <property type="entry name" value="Cro/C1-type_HTH"/>
</dbReference>
<dbReference type="InterPro" id="IPR010982">
    <property type="entry name" value="Lambda_DNA-bd_dom_sf"/>
</dbReference>